<proteinExistence type="predicted"/>
<feature type="region of interest" description="Disordered" evidence="1">
    <location>
        <begin position="17"/>
        <end position="36"/>
    </location>
</feature>
<organism evidence="2">
    <name type="scientific">Tanacetum cinerariifolium</name>
    <name type="common">Dalmatian daisy</name>
    <name type="synonym">Chrysanthemum cinerariifolium</name>
    <dbReference type="NCBI Taxonomy" id="118510"/>
    <lineage>
        <taxon>Eukaryota</taxon>
        <taxon>Viridiplantae</taxon>
        <taxon>Streptophyta</taxon>
        <taxon>Embryophyta</taxon>
        <taxon>Tracheophyta</taxon>
        <taxon>Spermatophyta</taxon>
        <taxon>Magnoliopsida</taxon>
        <taxon>eudicotyledons</taxon>
        <taxon>Gunneridae</taxon>
        <taxon>Pentapetalae</taxon>
        <taxon>asterids</taxon>
        <taxon>campanulids</taxon>
        <taxon>Asterales</taxon>
        <taxon>Asteraceae</taxon>
        <taxon>Asteroideae</taxon>
        <taxon>Anthemideae</taxon>
        <taxon>Anthemidinae</taxon>
        <taxon>Tanacetum</taxon>
    </lineage>
</organism>
<feature type="non-terminal residue" evidence="2">
    <location>
        <position position="36"/>
    </location>
</feature>
<evidence type="ECO:0000256" key="1">
    <source>
        <dbReference type="SAM" id="MobiDB-lite"/>
    </source>
</evidence>
<accession>A0A699UEL4</accession>
<name>A0A699UEL4_TANCI</name>
<feature type="compositionally biased region" description="Gly residues" evidence="1">
    <location>
        <begin position="17"/>
        <end position="28"/>
    </location>
</feature>
<dbReference type="AlphaFoldDB" id="A0A699UEL4"/>
<sequence>MEMMTREVVWWCVGDGGEAVGHSGGGGDDNNDGLAA</sequence>
<gene>
    <name evidence="2" type="ORF">Tci_891928</name>
</gene>
<reference evidence="2" key="1">
    <citation type="journal article" date="2019" name="Sci. Rep.">
        <title>Draft genome of Tanacetum cinerariifolium, the natural source of mosquito coil.</title>
        <authorList>
            <person name="Yamashiro T."/>
            <person name="Shiraishi A."/>
            <person name="Satake H."/>
            <person name="Nakayama K."/>
        </authorList>
    </citation>
    <scope>NUCLEOTIDE SEQUENCE</scope>
</reference>
<protein>
    <submittedName>
        <fullName evidence="2">Uncharacterized protein</fullName>
    </submittedName>
</protein>
<evidence type="ECO:0000313" key="2">
    <source>
        <dbReference type="EMBL" id="GFD19959.1"/>
    </source>
</evidence>
<dbReference type="EMBL" id="BKCJ011318600">
    <property type="protein sequence ID" value="GFD19959.1"/>
    <property type="molecule type" value="Genomic_DNA"/>
</dbReference>
<comment type="caution">
    <text evidence="2">The sequence shown here is derived from an EMBL/GenBank/DDBJ whole genome shotgun (WGS) entry which is preliminary data.</text>
</comment>